<dbReference type="OrthoDB" id="3399139at2"/>
<dbReference type="Pfam" id="PF06999">
    <property type="entry name" value="Suc_Fer-like"/>
    <property type="match status" value="1"/>
</dbReference>
<dbReference type="InterPro" id="IPR009737">
    <property type="entry name" value="Aim32/Apd1-like"/>
</dbReference>
<dbReference type="RefSeq" id="WP_017744603.1">
    <property type="nucleotide sequence ID" value="NZ_KQ976354.1"/>
</dbReference>
<dbReference type="AlphaFoldDB" id="A0A139WVX5"/>
<dbReference type="PANTHER" id="PTHR31902">
    <property type="entry name" value="ACTIN PATCHES DISTAL PROTEIN 1"/>
    <property type="match status" value="1"/>
</dbReference>
<name>A0A139WVX5_9CYAN</name>
<organism evidence="1 2">
    <name type="scientific">Scytonema hofmannii PCC 7110</name>
    <dbReference type="NCBI Taxonomy" id="128403"/>
    <lineage>
        <taxon>Bacteria</taxon>
        <taxon>Bacillati</taxon>
        <taxon>Cyanobacteriota</taxon>
        <taxon>Cyanophyceae</taxon>
        <taxon>Nostocales</taxon>
        <taxon>Scytonemataceae</taxon>
        <taxon>Scytonema</taxon>
    </lineage>
</organism>
<reference evidence="1 2" key="1">
    <citation type="journal article" date="2013" name="Genome Biol. Evol.">
        <title>Genomes of Stigonematalean cyanobacteria (subsection V) and the evolution of oxygenic photosynthesis from prokaryotes to plastids.</title>
        <authorList>
            <person name="Dagan T."/>
            <person name="Roettger M."/>
            <person name="Stucken K."/>
            <person name="Landan G."/>
            <person name="Koch R."/>
            <person name="Major P."/>
            <person name="Gould S.B."/>
            <person name="Goremykin V.V."/>
            <person name="Rippka R."/>
            <person name="Tandeau de Marsac N."/>
            <person name="Gugger M."/>
            <person name="Lockhart P.J."/>
            <person name="Allen J.F."/>
            <person name="Brune I."/>
            <person name="Maus I."/>
            <person name="Puhler A."/>
            <person name="Martin W.F."/>
        </authorList>
    </citation>
    <scope>NUCLEOTIDE SEQUENCE [LARGE SCALE GENOMIC DNA]</scope>
    <source>
        <strain evidence="1 2">PCC 7110</strain>
    </source>
</reference>
<keyword evidence="2" id="KW-1185">Reference proteome</keyword>
<dbReference type="InterPro" id="IPR036249">
    <property type="entry name" value="Thioredoxin-like_sf"/>
</dbReference>
<dbReference type="SUPFAM" id="SSF52833">
    <property type="entry name" value="Thioredoxin-like"/>
    <property type="match status" value="1"/>
</dbReference>
<dbReference type="STRING" id="128403.WA1_43645"/>
<dbReference type="Gene3D" id="3.40.30.10">
    <property type="entry name" value="Glutaredoxin"/>
    <property type="match status" value="1"/>
</dbReference>
<accession>A0A139WVX5</accession>
<dbReference type="CDD" id="cd03062">
    <property type="entry name" value="TRX_Fd_Sucrase"/>
    <property type="match status" value="1"/>
</dbReference>
<comment type="caution">
    <text evidence="1">The sequence shown here is derived from an EMBL/GenBank/DDBJ whole genome shotgun (WGS) entry which is preliminary data.</text>
</comment>
<proteinExistence type="predicted"/>
<gene>
    <name evidence="1" type="ORF">WA1_43645</name>
</gene>
<sequence length="343" mass="39224">MQTQQTYQLPITDCRFCSLVSKANGEDPIGTAGTCDHWLIMEFKQPWSQELFQENPIIKPLIGLFQELIVKHGVKLRPMLIAPDREYSHPGSTRMLHYYRPAEMFSEFEKQEFVVPEEEATALVTAILKQLMQQPNDLLKFQQYQQQTSHIRELMVCTHAQVDLACGRFGTPIYRRLRKEYAPASNGKLRVWQTNHFGGHQFAPTLVDLPQGHVWGHLEPEVLNLLVNRDDSVLGLRQFYRGWAGLSKLEQIAEREIWMQLGWTWLNYLKAGKVLAIEEVAQGQDADWVEVRIDYAATDGSASGAYKARVEVCGEVISALNSAKEMELTAVKQYCVSRLVKVE</sequence>
<protein>
    <submittedName>
        <fullName evidence="1">Sucrase ferredoxin</fullName>
    </submittedName>
</protein>
<evidence type="ECO:0000313" key="1">
    <source>
        <dbReference type="EMBL" id="KYC36583.1"/>
    </source>
</evidence>
<dbReference type="Proteomes" id="UP000076925">
    <property type="component" value="Unassembled WGS sequence"/>
</dbReference>
<dbReference type="PANTHER" id="PTHR31902:SF22">
    <property type="entry name" value="SLL1203 PROTEIN"/>
    <property type="match status" value="1"/>
</dbReference>
<evidence type="ECO:0000313" key="2">
    <source>
        <dbReference type="Proteomes" id="UP000076925"/>
    </source>
</evidence>
<dbReference type="PIRSF" id="PIRSF035042">
    <property type="entry name" value="UCP035042_thirdx"/>
    <property type="match status" value="1"/>
</dbReference>
<dbReference type="EMBL" id="ANNX02000047">
    <property type="protein sequence ID" value="KYC36583.1"/>
    <property type="molecule type" value="Genomic_DNA"/>
</dbReference>
<dbReference type="InterPro" id="IPR010350">
    <property type="entry name" value="Aim32/Apd1-like_bac"/>
</dbReference>